<feature type="domain" description="AIG1-type G" evidence="5">
    <location>
        <begin position="134"/>
        <end position="341"/>
    </location>
</feature>
<keyword evidence="7" id="KW-1185">Reference proteome</keyword>
<dbReference type="SUPFAM" id="SSF52540">
    <property type="entry name" value="P-loop containing nucleoside triphosphate hydrolases"/>
    <property type="match status" value="1"/>
</dbReference>
<dbReference type="Gene3D" id="3.40.50.300">
    <property type="entry name" value="P-loop containing nucleotide triphosphate hydrolases"/>
    <property type="match status" value="1"/>
</dbReference>
<name>A0AA47NLB6_MERPO</name>
<feature type="compositionally biased region" description="Basic and acidic residues" evidence="4">
    <location>
        <begin position="59"/>
        <end position="82"/>
    </location>
</feature>
<dbReference type="Pfam" id="PF04548">
    <property type="entry name" value="AIG1"/>
    <property type="match status" value="1"/>
</dbReference>
<evidence type="ECO:0000256" key="3">
    <source>
        <dbReference type="ARBA" id="ARBA00023134"/>
    </source>
</evidence>
<dbReference type="PANTHER" id="PTHR10903">
    <property type="entry name" value="GTPASE, IMAP FAMILY MEMBER-RELATED"/>
    <property type="match status" value="1"/>
</dbReference>
<dbReference type="PANTHER" id="PTHR10903:SF148">
    <property type="entry name" value="LEUCINE-RICH REPEAT-CONTAINING PROTEIN DDB_G0290503"/>
    <property type="match status" value="1"/>
</dbReference>
<keyword evidence="3" id="KW-0342">GTP-binding</keyword>
<evidence type="ECO:0000259" key="5">
    <source>
        <dbReference type="PROSITE" id="PS51720"/>
    </source>
</evidence>
<dbReference type="InterPro" id="IPR027417">
    <property type="entry name" value="P-loop_NTPase"/>
</dbReference>
<evidence type="ECO:0000256" key="4">
    <source>
        <dbReference type="SAM" id="MobiDB-lite"/>
    </source>
</evidence>
<dbReference type="EMBL" id="JAOPHQ010006623">
    <property type="protein sequence ID" value="KAK0130801.1"/>
    <property type="molecule type" value="Genomic_DNA"/>
</dbReference>
<sequence length="382" mass="42703">MTQGPARTCKDPRTCKDLQGPARTCNDPRTCKDLQGPAMTQGPARTCKDLQDGLGGEAEDGRKTGTNSRKAEEEKNWEESEDRWMQRATTAAVQLLSQTAEVLLPIFTDESRQVTMETVKHNIDPHAVVVDSPLPELRLVLLGRKGAGKSSAGCTILDGIGGSEPRKTTEECVMRRADVWGRSVTVVDTPGWEWYYPLNSTSDWVRRETLRSATLCPPGPHALLLVVRSCASVTEAFLGQIAEHLQPLGEGVWDHTLVLFTRGDELNLASVEQRILSGGGRALRKLLEKCGNRYHVLDNRGKGDGRQVRELLRKTEEMAERGGHFGPDGAVLLGLRKDRDRTAEERRKKQRHVEEQMQREAIRASVSSKFLHFVHFHTWQEN</sequence>
<evidence type="ECO:0000256" key="2">
    <source>
        <dbReference type="ARBA" id="ARBA00022741"/>
    </source>
</evidence>
<dbReference type="InterPro" id="IPR045058">
    <property type="entry name" value="GIMA/IAN/Toc"/>
</dbReference>
<dbReference type="GO" id="GO:0005525">
    <property type="term" value="F:GTP binding"/>
    <property type="evidence" value="ECO:0007669"/>
    <property type="project" value="UniProtKB-KW"/>
</dbReference>
<dbReference type="Proteomes" id="UP001174136">
    <property type="component" value="Unassembled WGS sequence"/>
</dbReference>
<keyword evidence="2" id="KW-0547">Nucleotide-binding</keyword>
<comment type="caution">
    <text evidence="6">The sequence shown here is derived from an EMBL/GenBank/DDBJ whole genome shotgun (WGS) entry which is preliminary data.</text>
</comment>
<comment type="similarity">
    <text evidence="1">Belongs to the TRAFAC class TrmE-Era-EngA-EngB-Septin-like GTPase superfamily. AIG1/Toc34/Toc159-like paraseptin GTPase family. IAN subfamily.</text>
</comment>
<accession>A0AA47NLB6</accession>
<protein>
    <submittedName>
        <fullName evidence="6">GTPase IMAP family member 2</fullName>
    </submittedName>
</protein>
<gene>
    <name evidence="6" type="primary">GIMAP2</name>
    <name evidence="6" type="ORF">N1851_034526</name>
</gene>
<dbReference type="PROSITE" id="PS51720">
    <property type="entry name" value="G_AIG1"/>
    <property type="match status" value="1"/>
</dbReference>
<dbReference type="AlphaFoldDB" id="A0AA47NLB6"/>
<evidence type="ECO:0000313" key="6">
    <source>
        <dbReference type="EMBL" id="KAK0130801.1"/>
    </source>
</evidence>
<evidence type="ECO:0000313" key="7">
    <source>
        <dbReference type="Proteomes" id="UP001174136"/>
    </source>
</evidence>
<feature type="region of interest" description="Disordered" evidence="4">
    <location>
        <begin position="1"/>
        <end position="82"/>
    </location>
</feature>
<organism evidence="6 7">
    <name type="scientific">Merluccius polli</name>
    <name type="common">Benguela hake</name>
    <name type="synonym">Merluccius cadenati</name>
    <dbReference type="NCBI Taxonomy" id="89951"/>
    <lineage>
        <taxon>Eukaryota</taxon>
        <taxon>Metazoa</taxon>
        <taxon>Chordata</taxon>
        <taxon>Craniata</taxon>
        <taxon>Vertebrata</taxon>
        <taxon>Euteleostomi</taxon>
        <taxon>Actinopterygii</taxon>
        <taxon>Neopterygii</taxon>
        <taxon>Teleostei</taxon>
        <taxon>Neoteleostei</taxon>
        <taxon>Acanthomorphata</taxon>
        <taxon>Zeiogadaria</taxon>
        <taxon>Gadariae</taxon>
        <taxon>Gadiformes</taxon>
        <taxon>Gadoidei</taxon>
        <taxon>Merlucciidae</taxon>
        <taxon>Merluccius</taxon>
    </lineage>
</organism>
<dbReference type="InterPro" id="IPR006703">
    <property type="entry name" value="G_AIG1"/>
</dbReference>
<reference evidence="6" key="1">
    <citation type="journal article" date="2023" name="Front. Mar. Sci.">
        <title>A new Merluccius polli reference genome to investigate the effects of global change in West African waters.</title>
        <authorList>
            <person name="Mateo J.L."/>
            <person name="Blanco-Fernandez C."/>
            <person name="Garcia-Vazquez E."/>
            <person name="Machado-Schiaffino G."/>
        </authorList>
    </citation>
    <scope>NUCLEOTIDE SEQUENCE</scope>
    <source>
        <strain evidence="6">C29</strain>
        <tissue evidence="6">Fin</tissue>
    </source>
</reference>
<proteinExistence type="inferred from homology"/>
<evidence type="ECO:0000256" key="1">
    <source>
        <dbReference type="ARBA" id="ARBA00008535"/>
    </source>
</evidence>